<feature type="transmembrane region" description="Helical" evidence="6">
    <location>
        <begin position="215"/>
        <end position="234"/>
    </location>
</feature>
<evidence type="ECO:0000256" key="4">
    <source>
        <dbReference type="ARBA" id="ARBA00023136"/>
    </source>
</evidence>
<dbReference type="Gene3D" id="1.20.1250.20">
    <property type="entry name" value="MFS general substrate transporter like domains"/>
    <property type="match status" value="1"/>
</dbReference>
<feature type="transmembrane region" description="Helical" evidence="6">
    <location>
        <begin position="96"/>
        <end position="114"/>
    </location>
</feature>
<dbReference type="InterPro" id="IPR036259">
    <property type="entry name" value="MFS_trans_sf"/>
</dbReference>
<dbReference type="PANTHER" id="PTHR42718:SF35">
    <property type="entry name" value="BLL0718 PROTEIN"/>
    <property type="match status" value="1"/>
</dbReference>
<feature type="transmembrane region" description="Helical" evidence="6">
    <location>
        <begin position="320"/>
        <end position="342"/>
    </location>
</feature>
<feature type="region of interest" description="Disordered" evidence="5">
    <location>
        <begin position="1"/>
        <end position="20"/>
    </location>
</feature>
<feature type="transmembrane region" description="Helical" evidence="6">
    <location>
        <begin position="152"/>
        <end position="177"/>
    </location>
</feature>
<protein>
    <submittedName>
        <fullName evidence="8">MFS transporter</fullName>
    </submittedName>
</protein>
<dbReference type="Proteomes" id="UP000440096">
    <property type="component" value="Unassembled WGS sequence"/>
</dbReference>
<feature type="transmembrane region" description="Helical" evidence="6">
    <location>
        <begin position="27"/>
        <end position="46"/>
    </location>
</feature>
<feature type="transmembrane region" description="Helical" evidence="6">
    <location>
        <begin position="183"/>
        <end position="203"/>
    </location>
</feature>
<feature type="transmembrane region" description="Helical" evidence="6">
    <location>
        <begin position="354"/>
        <end position="374"/>
    </location>
</feature>
<comment type="caution">
    <text evidence="8">The sequence shown here is derived from an EMBL/GenBank/DDBJ whole genome shotgun (WGS) entry which is preliminary data.</text>
</comment>
<dbReference type="EMBL" id="WMBA01000003">
    <property type="protein sequence ID" value="MTD52901.1"/>
    <property type="molecule type" value="Genomic_DNA"/>
</dbReference>
<feature type="transmembrane region" description="Helical" evidence="6">
    <location>
        <begin position="284"/>
        <end position="308"/>
    </location>
</feature>
<feature type="compositionally biased region" description="Polar residues" evidence="5">
    <location>
        <begin position="1"/>
        <end position="19"/>
    </location>
</feature>
<feature type="transmembrane region" description="Helical" evidence="6">
    <location>
        <begin position="66"/>
        <end position="84"/>
    </location>
</feature>
<evidence type="ECO:0000256" key="5">
    <source>
        <dbReference type="SAM" id="MobiDB-lite"/>
    </source>
</evidence>
<evidence type="ECO:0000256" key="6">
    <source>
        <dbReference type="SAM" id="Phobius"/>
    </source>
</evidence>
<feature type="transmembrane region" description="Helical" evidence="6">
    <location>
        <begin position="413"/>
        <end position="437"/>
    </location>
</feature>
<feature type="transmembrane region" description="Helical" evidence="6">
    <location>
        <begin position="380"/>
        <end position="406"/>
    </location>
</feature>
<keyword evidence="2 6" id="KW-0812">Transmembrane</keyword>
<dbReference type="InterPro" id="IPR011701">
    <property type="entry name" value="MFS"/>
</dbReference>
<sequence length="484" mass="50409">MVSNKDVGSTRSTTTQVSPQRAKADRVPLLVALLVSTAVASDIQSVSLSPMVTTITTDLSLSSSQVSWILNAYLVASAIGVGLTSRLGDLIGHRKVLLPILTVGLLGAVIGAFANGFLMLVIARCLTGLAIAPGLGWGLLRARATAKQIQSAGMSLGTAIAIATPLLLLLGGVLVTLGANWHAIFWITAAAYAAMFLLALPAPETPATVRARVKLDWPGAIGLGIWLAALLLAISEGGSAGWGSPYILTLLAVSVVVFAGWLIQQRRAPAPLMDFRNMDVRQMVSGFVAILGMIAVSFGLYILVPVMLQAPVETGYGHQAGLLASSLPLIMMLPGSLIAAPLGKALLVRWGPRVPMVVGGLATTVAFLGLSLFHDALWLPYLWVFIYGIGAVTCYNLGWSMVAAAARKDNTSIMFGVSSAGQGIIASIVNAVILSVLNLGSGTLPTASVIGWLFAGVAIVALVFFVLFGLFVVPKKLEDRHAVS</sequence>
<comment type="subcellular location">
    <subcellularLocation>
        <location evidence="1">Cell membrane</location>
        <topology evidence="1">Multi-pass membrane protein</topology>
    </subcellularLocation>
</comment>
<name>A0A6N7YZK3_9PSEU</name>
<evidence type="ECO:0000313" key="8">
    <source>
        <dbReference type="EMBL" id="MTD52901.1"/>
    </source>
</evidence>
<feature type="transmembrane region" description="Helical" evidence="6">
    <location>
        <begin position="120"/>
        <end position="140"/>
    </location>
</feature>
<evidence type="ECO:0000259" key="7">
    <source>
        <dbReference type="PROSITE" id="PS50850"/>
    </source>
</evidence>
<dbReference type="OrthoDB" id="4484751at2"/>
<dbReference type="GO" id="GO:0022857">
    <property type="term" value="F:transmembrane transporter activity"/>
    <property type="evidence" value="ECO:0007669"/>
    <property type="project" value="InterPro"/>
</dbReference>
<accession>A0A6N7YZK3</accession>
<dbReference type="RefSeq" id="WP_154755164.1">
    <property type="nucleotide sequence ID" value="NZ_WMBA01000003.1"/>
</dbReference>
<keyword evidence="4 6" id="KW-0472">Membrane</keyword>
<dbReference type="Pfam" id="PF07690">
    <property type="entry name" value="MFS_1"/>
    <property type="match status" value="1"/>
</dbReference>
<feature type="transmembrane region" description="Helical" evidence="6">
    <location>
        <begin position="246"/>
        <end position="263"/>
    </location>
</feature>
<dbReference type="SUPFAM" id="SSF103473">
    <property type="entry name" value="MFS general substrate transporter"/>
    <property type="match status" value="1"/>
</dbReference>
<gene>
    <name evidence="8" type="ORF">GKO32_02770</name>
</gene>
<feature type="domain" description="Major facilitator superfamily (MFS) profile" evidence="7">
    <location>
        <begin position="28"/>
        <end position="473"/>
    </location>
</feature>
<evidence type="ECO:0000313" key="9">
    <source>
        <dbReference type="Proteomes" id="UP000440096"/>
    </source>
</evidence>
<proteinExistence type="predicted"/>
<keyword evidence="3 6" id="KW-1133">Transmembrane helix</keyword>
<evidence type="ECO:0000256" key="1">
    <source>
        <dbReference type="ARBA" id="ARBA00004651"/>
    </source>
</evidence>
<dbReference type="InterPro" id="IPR020846">
    <property type="entry name" value="MFS_dom"/>
</dbReference>
<dbReference type="PANTHER" id="PTHR42718">
    <property type="entry name" value="MAJOR FACILITATOR SUPERFAMILY MULTIDRUG TRANSPORTER MFSC"/>
    <property type="match status" value="1"/>
</dbReference>
<organism evidence="8 9">
    <name type="scientific">Amycolatopsis pithecellobii</name>
    <dbReference type="NCBI Taxonomy" id="664692"/>
    <lineage>
        <taxon>Bacteria</taxon>
        <taxon>Bacillati</taxon>
        <taxon>Actinomycetota</taxon>
        <taxon>Actinomycetes</taxon>
        <taxon>Pseudonocardiales</taxon>
        <taxon>Pseudonocardiaceae</taxon>
        <taxon>Amycolatopsis</taxon>
    </lineage>
</organism>
<dbReference type="PROSITE" id="PS50850">
    <property type="entry name" value="MFS"/>
    <property type="match status" value="1"/>
</dbReference>
<evidence type="ECO:0000256" key="3">
    <source>
        <dbReference type="ARBA" id="ARBA00022989"/>
    </source>
</evidence>
<dbReference type="Gene3D" id="1.20.1720.10">
    <property type="entry name" value="Multidrug resistance protein D"/>
    <property type="match status" value="1"/>
</dbReference>
<evidence type="ECO:0000256" key="2">
    <source>
        <dbReference type="ARBA" id="ARBA00022692"/>
    </source>
</evidence>
<reference evidence="8 9" key="1">
    <citation type="submission" date="2019-11" db="EMBL/GenBank/DDBJ databases">
        <title>Draft genome of Amycolatopsis RM579.</title>
        <authorList>
            <person name="Duangmal K."/>
            <person name="Mingma R."/>
        </authorList>
    </citation>
    <scope>NUCLEOTIDE SEQUENCE [LARGE SCALE GENOMIC DNA]</scope>
    <source>
        <strain evidence="8 9">RM579</strain>
    </source>
</reference>
<dbReference type="GO" id="GO:0005886">
    <property type="term" value="C:plasma membrane"/>
    <property type="evidence" value="ECO:0007669"/>
    <property type="project" value="UniProtKB-SubCell"/>
</dbReference>
<feature type="transmembrane region" description="Helical" evidence="6">
    <location>
        <begin position="449"/>
        <end position="473"/>
    </location>
</feature>
<keyword evidence="9" id="KW-1185">Reference proteome</keyword>
<dbReference type="AlphaFoldDB" id="A0A6N7YZK3"/>